<sequence length="465" mass="52027">MTHFHPLANGLSTDHPVPGLPFVDDSHIPLDKGPEAIEAVGRNKAEGMWGRYDPDYRSDCAWLAFTTDPLDHSLGWSVRYHPEHGRTVLLMRDDDTSSLHSTWDGERLLFRAGGYWWDGATWYRPGQVWDPVAQDYEKRKARAAITVSAADMLDGRADGARAYVGKVLTFDVEAPAPENWGDHLALWAARHQERDGALPLEKCVVDVATPELSGAQLIGVPEMAELGGITASTLRAYISRGNSEVPQPQASVGGRDQWARAVADDWVEARQRSHEGVRATMSAGDRDELSKGAAEVRDRFAADFHNTLWDRPDVRKRWILRARNENSVREVSDALAWNVATSLDRILPTHLLGPTIQSAVLDSFADAVQMDRADEEPGETPGEKKVWMLYVSRPVAGMLDWFIRHHPETAHHYIGDIMHEAHRRWEIPAEETIRTLRTAVSMDGKMSDEDRKTFFALLAPPAESV</sequence>
<comment type="caution">
    <text evidence="1">The sequence shown here is derived from an EMBL/GenBank/DDBJ whole genome shotgun (WGS) entry which is preliminary data.</text>
</comment>
<organism evidence="1 2">
    <name type="scientific">Streptomyces flavochromogenes</name>
    <dbReference type="NCBI Taxonomy" id="68199"/>
    <lineage>
        <taxon>Bacteria</taxon>
        <taxon>Bacillati</taxon>
        <taxon>Actinomycetota</taxon>
        <taxon>Actinomycetes</taxon>
        <taxon>Kitasatosporales</taxon>
        <taxon>Streptomycetaceae</taxon>
        <taxon>Streptomyces</taxon>
    </lineage>
</organism>
<dbReference type="EMBL" id="JBIBDZ010000019">
    <property type="protein sequence ID" value="MFF5924206.1"/>
    <property type="molecule type" value="Genomic_DNA"/>
</dbReference>
<proteinExistence type="predicted"/>
<dbReference type="RefSeq" id="WP_388312092.1">
    <property type="nucleotide sequence ID" value="NZ_JBIBDZ010000019.1"/>
</dbReference>
<evidence type="ECO:0000313" key="1">
    <source>
        <dbReference type="EMBL" id="MFF5924206.1"/>
    </source>
</evidence>
<name>A0ABW6Y378_9ACTN</name>
<evidence type="ECO:0008006" key="3">
    <source>
        <dbReference type="Google" id="ProtNLM"/>
    </source>
</evidence>
<evidence type="ECO:0000313" key="2">
    <source>
        <dbReference type="Proteomes" id="UP001602370"/>
    </source>
</evidence>
<protein>
    <recommendedName>
        <fullName evidence="3">XRE family transcriptional regulator</fullName>
    </recommendedName>
</protein>
<reference evidence="1 2" key="1">
    <citation type="submission" date="2024-10" db="EMBL/GenBank/DDBJ databases">
        <title>The Natural Products Discovery Center: Release of the First 8490 Sequenced Strains for Exploring Actinobacteria Biosynthetic Diversity.</title>
        <authorList>
            <person name="Kalkreuter E."/>
            <person name="Kautsar S.A."/>
            <person name="Yang D."/>
            <person name="Bader C.D."/>
            <person name="Teijaro C.N."/>
            <person name="Fluegel L."/>
            <person name="Davis C.M."/>
            <person name="Simpson J.R."/>
            <person name="Lauterbach L."/>
            <person name="Steele A.D."/>
            <person name="Gui C."/>
            <person name="Meng S."/>
            <person name="Li G."/>
            <person name="Viehrig K."/>
            <person name="Ye F."/>
            <person name="Su P."/>
            <person name="Kiefer A.F."/>
            <person name="Nichols A."/>
            <person name="Cepeda A.J."/>
            <person name="Yan W."/>
            <person name="Fan B."/>
            <person name="Jiang Y."/>
            <person name="Adhikari A."/>
            <person name="Zheng C.-J."/>
            <person name="Schuster L."/>
            <person name="Cowan T.M."/>
            <person name="Smanski M.J."/>
            <person name="Chevrette M.G."/>
            <person name="De Carvalho L.P.S."/>
            <person name="Shen B."/>
        </authorList>
    </citation>
    <scope>NUCLEOTIDE SEQUENCE [LARGE SCALE GENOMIC DNA]</scope>
    <source>
        <strain evidence="1 2">NPDC012605</strain>
    </source>
</reference>
<accession>A0ABW6Y378</accession>
<dbReference type="Proteomes" id="UP001602370">
    <property type="component" value="Unassembled WGS sequence"/>
</dbReference>
<gene>
    <name evidence="1" type="ORF">ACFY8C_38660</name>
</gene>
<keyword evidence="2" id="KW-1185">Reference proteome</keyword>